<dbReference type="AlphaFoldDB" id="I3SFW1"/>
<reference evidence="1" key="1">
    <citation type="submission" date="2012-05" db="EMBL/GenBank/DDBJ databases">
        <authorList>
            <person name="Krishnakumar V."/>
            <person name="Cheung F."/>
            <person name="Xiao Y."/>
            <person name="Chan A."/>
            <person name="Moskal W.A."/>
            <person name="Town C.D."/>
        </authorList>
    </citation>
    <scope>NUCLEOTIDE SEQUENCE</scope>
</reference>
<proteinExistence type="evidence at transcript level"/>
<name>I3SFW1_LOTJA</name>
<evidence type="ECO:0000313" key="1">
    <source>
        <dbReference type="EMBL" id="AFK39153.1"/>
    </source>
</evidence>
<sequence length="46" mass="5500">MGPRSLTGGRSVMIRTQIMRTLESCWKPQNWMQSNWWLNGFQCRNL</sequence>
<accession>I3SFW1</accession>
<organism evidence="1">
    <name type="scientific">Lotus japonicus</name>
    <name type="common">Lotus corniculatus var. japonicus</name>
    <dbReference type="NCBI Taxonomy" id="34305"/>
    <lineage>
        <taxon>Eukaryota</taxon>
        <taxon>Viridiplantae</taxon>
        <taxon>Streptophyta</taxon>
        <taxon>Embryophyta</taxon>
        <taxon>Tracheophyta</taxon>
        <taxon>Spermatophyta</taxon>
        <taxon>Magnoliopsida</taxon>
        <taxon>eudicotyledons</taxon>
        <taxon>Gunneridae</taxon>
        <taxon>Pentapetalae</taxon>
        <taxon>rosids</taxon>
        <taxon>fabids</taxon>
        <taxon>Fabales</taxon>
        <taxon>Fabaceae</taxon>
        <taxon>Papilionoideae</taxon>
        <taxon>50 kb inversion clade</taxon>
        <taxon>NPAAA clade</taxon>
        <taxon>Hologalegina</taxon>
        <taxon>robinioid clade</taxon>
        <taxon>Loteae</taxon>
        <taxon>Lotus</taxon>
    </lineage>
</organism>
<protein>
    <submittedName>
        <fullName evidence="1">Uncharacterized protein</fullName>
    </submittedName>
</protein>
<dbReference type="EMBL" id="BT139358">
    <property type="protein sequence ID" value="AFK39153.1"/>
    <property type="molecule type" value="mRNA"/>
</dbReference>